<organism evidence="3 4">
    <name type="scientific">Sneathiella litorea</name>
    <dbReference type="NCBI Taxonomy" id="2606216"/>
    <lineage>
        <taxon>Bacteria</taxon>
        <taxon>Pseudomonadati</taxon>
        <taxon>Pseudomonadota</taxon>
        <taxon>Alphaproteobacteria</taxon>
        <taxon>Sneathiellales</taxon>
        <taxon>Sneathiellaceae</taxon>
        <taxon>Sneathiella</taxon>
    </lineage>
</organism>
<evidence type="ECO:0000259" key="2">
    <source>
        <dbReference type="SMART" id="SM00226"/>
    </source>
</evidence>
<dbReference type="GO" id="GO:0046685">
    <property type="term" value="P:response to arsenic-containing substance"/>
    <property type="evidence" value="ECO:0007669"/>
    <property type="project" value="UniProtKB-KW"/>
</dbReference>
<proteinExistence type="predicted"/>
<evidence type="ECO:0000313" key="3">
    <source>
        <dbReference type="EMBL" id="MZR31442.1"/>
    </source>
</evidence>
<dbReference type="SMART" id="SM00226">
    <property type="entry name" value="LMWPc"/>
    <property type="match status" value="1"/>
</dbReference>
<comment type="caution">
    <text evidence="3">The sequence shown here is derived from an EMBL/GenBank/DDBJ whole genome shotgun (WGS) entry which is preliminary data.</text>
</comment>
<dbReference type="Pfam" id="PF01451">
    <property type="entry name" value="LMWPc"/>
    <property type="match status" value="1"/>
</dbReference>
<keyword evidence="4" id="KW-1185">Reference proteome</keyword>
<dbReference type="InterPro" id="IPR036196">
    <property type="entry name" value="Ptyr_pPase_sf"/>
</dbReference>
<dbReference type="AlphaFoldDB" id="A0A6L8WAC3"/>
<dbReference type="SUPFAM" id="SSF52788">
    <property type="entry name" value="Phosphotyrosine protein phosphatases I"/>
    <property type="match status" value="1"/>
</dbReference>
<dbReference type="PANTHER" id="PTHR43428:SF1">
    <property type="entry name" value="ARSENATE REDUCTASE"/>
    <property type="match status" value="1"/>
</dbReference>
<dbReference type="InterPro" id="IPR023485">
    <property type="entry name" value="Ptyr_pPase"/>
</dbReference>
<sequence>MSALPYSDVLPGSVLFACTHNSIRSVMAENIMKSLYGHAVYVDSIGVRAKNVDGFAIEVLDEIGLDASNHVAKNFDDLEVSSFDMIISLSREAHKKAEAMTRTTACETEFWNIIDPSLTEGNREMRLNAFRHVRDDLYEKIKARFRTAPAPRV</sequence>
<feature type="domain" description="Phosphotyrosine protein phosphatase I" evidence="2">
    <location>
        <begin position="12"/>
        <end position="147"/>
    </location>
</feature>
<dbReference type="EMBL" id="WTUW01000002">
    <property type="protein sequence ID" value="MZR31442.1"/>
    <property type="molecule type" value="Genomic_DNA"/>
</dbReference>
<dbReference type="Gene3D" id="3.40.50.2300">
    <property type="match status" value="1"/>
</dbReference>
<gene>
    <name evidence="3" type="ORF">GQE98_12435</name>
</gene>
<reference evidence="3 4" key="1">
    <citation type="submission" date="2019-12" db="EMBL/GenBank/DDBJ databases">
        <title>Snethiella sp. nov. sp. isolated from sea sand.</title>
        <authorList>
            <person name="Kim J."/>
            <person name="Jeong S.E."/>
            <person name="Jung H.S."/>
            <person name="Jeon C.O."/>
        </authorList>
    </citation>
    <scope>NUCLEOTIDE SEQUENCE [LARGE SCALE GENOMIC DNA]</scope>
    <source>
        <strain evidence="3 4">DP05</strain>
    </source>
</reference>
<dbReference type="RefSeq" id="WP_161315947.1">
    <property type="nucleotide sequence ID" value="NZ_WTUW01000002.1"/>
</dbReference>
<name>A0A6L8WAC3_9PROT</name>
<dbReference type="Proteomes" id="UP000476030">
    <property type="component" value="Unassembled WGS sequence"/>
</dbReference>
<evidence type="ECO:0000313" key="4">
    <source>
        <dbReference type="Proteomes" id="UP000476030"/>
    </source>
</evidence>
<dbReference type="PANTHER" id="PTHR43428">
    <property type="entry name" value="ARSENATE REDUCTASE"/>
    <property type="match status" value="1"/>
</dbReference>
<evidence type="ECO:0000256" key="1">
    <source>
        <dbReference type="ARBA" id="ARBA00022849"/>
    </source>
</evidence>
<protein>
    <submittedName>
        <fullName evidence="3">Low molecular weight phosphatase family protein</fullName>
    </submittedName>
</protein>
<accession>A0A6L8WAC3</accession>
<keyword evidence="1" id="KW-0059">Arsenical resistance</keyword>